<name>A0A8H5THS2_9HYPO</name>
<dbReference type="AlphaFoldDB" id="A0A8H5THS2"/>
<evidence type="ECO:0000313" key="2">
    <source>
        <dbReference type="EMBL" id="KAF5669314.1"/>
    </source>
</evidence>
<evidence type="ECO:0000313" key="3">
    <source>
        <dbReference type="Proteomes" id="UP000562682"/>
    </source>
</evidence>
<evidence type="ECO:0000256" key="1">
    <source>
        <dbReference type="SAM" id="MobiDB-lite"/>
    </source>
</evidence>
<organism evidence="2 3">
    <name type="scientific">Fusarium denticulatum</name>
    <dbReference type="NCBI Taxonomy" id="48507"/>
    <lineage>
        <taxon>Eukaryota</taxon>
        <taxon>Fungi</taxon>
        <taxon>Dikarya</taxon>
        <taxon>Ascomycota</taxon>
        <taxon>Pezizomycotina</taxon>
        <taxon>Sordariomycetes</taxon>
        <taxon>Hypocreomycetidae</taxon>
        <taxon>Hypocreales</taxon>
        <taxon>Nectriaceae</taxon>
        <taxon>Fusarium</taxon>
        <taxon>Fusarium fujikuroi species complex</taxon>
    </lineage>
</organism>
<keyword evidence="3" id="KW-1185">Reference proteome</keyword>
<reference evidence="2 3" key="1">
    <citation type="submission" date="2020-05" db="EMBL/GenBank/DDBJ databases">
        <title>Identification and distribution of gene clusters putatively required for synthesis of sphingolipid metabolism inhibitors in phylogenetically diverse species of the filamentous fungus Fusarium.</title>
        <authorList>
            <person name="Kim H.-S."/>
            <person name="Busman M."/>
            <person name="Brown D.W."/>
            <person name="Divon H."/>
            <person name="Uhlig S."/>
            <person name="Proctor R.H."/>
        </authorList>
    </citation>
    <scope>NUCLEOTIDE SEQUENCE [LARGE SCALE GENOMIC DNA]</scope>
    <source>
        <strain evidence="2 3">NRRL 25311</strain>
    </source>
</reference>
<accession>A0A8H5THS2</accession>
<gene>
    <name evidence="2" type="ORF">FDENT_11582</name>
</gene>
<feature type="compositionally biased region" description="Basic and acidic residues" evidence="1">
    <location>
        <begin position="102"/>
        <end position="114"/>
    </location>
</feature>
<dbReference type="EMBL" id="JAAOAK010000378">
    <property type="protein sequence ID" value="KAF5669314.1"/>
    <property type="molecule type" value="Genomic_DNA"/>
</dbReference>
<feature type="region of interest" description="Disordered" evidence="1">
    <location>
        <begin position="93"/>
        <end position="114"/>
    </location>
</feature>
<proteinExistence type="predicted"/>
<sequence length="354" mass="39953">MAEKVQANVQVLTDRQSASDNMLLRDIRNSMERDPDGHGISALGFDGVLRTFDAERNVLDAIGLNPTQIREYYDGLPMPERFLTADGRNVSRTDMFNPNAEDIPRKPTKEDRARTRAYNEALKRRGERHEQTEAAIRLYRDTVLRHNIFLLRTLVEKVEAEPTPLNSTEPAAQTIRMKAIQELIEIPESIEAPRDILDEGVVSSLIWSASLEGAGIIERGVEVAEFPPSDLEYLCTLVSGITGPGLPFHRETCQFDFITPLRPGKMKAVMEAVCVPVRNNTGEGEHNQLTWLWEDWEFAVAFKIGGGPRGWGGSYALYCRNEGKKQGKWGYGVRDEGWYSDVHDNVEEFLGLFQ</sequence>
<protein>
    <submittedName>
        <fullName evidence="2">Uncharacterized protein</fullName>
    </submittedName>
</protein>
<dbReference type="Proteomes" id="UP000562682">
    <property type="component" value="Unassembled WGS sequence"/>
</dbReference>
<comment type="caution">
    <text evidence="2">The sequence shown here is derived from an EMBL/GenBank/DDBJ whole genome shotgun (WGS) entry which is preliminary data.</text>
</comment>